<dbReference type="PANTHER" id="PTHR42085">
    <property type="entry name" value="F-BOX DOMAIN-CONTAINING PROTEIN"/>
    <property type="match status" value="1"/>
</dbReference>
<organism evidence="1 2">
    <name type="scientific">Phialemonium atrogriseum</name>
    <dbReference type="NCBI Taxonomy" id="1093897"/>
    <lineage>
        <taxon>Eukaryota</taxon>
        <taxon>Fungi</taxon>
        <taxon>Dikarya</taxon>
        <taxon>Ascomycota</taxon>
        <taxon>Pezizomycotina</taxon>
        <taxon>Sordariomycetes</taxon>
        <taxon>Sordariomycetidae</taxon>
        <taxon>Cephalothecales</taxon>
        <taxon>Cephalothecaceae</taxon>
        <taxon>Phialemonium</taxon>
    </lineage>
</organism>
<dbReference type="InterPro" id="IPR038883">
    <property type="entry name" value="AN11006-like"/>
</dbReference>
<dbReference type="EMBL" id="MU839021">
    <property type="protein sequence ID" value="KAK1764239.1"/>
    <property type="molecule type" value="Genomic_DNA"/>
</dbReference>
<dbReference type="PANTHER" id="PTHR42085:SF1">
    <property type="entry name" value="F-BOX DOMAIN-CONTAINING PROTEIN"/>
    <property type="match status" value="1"/>
</dbReference>
<protein>
    <recommendedName>
        <fullName evidence="3">F-box domain-containing protein</fullName>
    </recommendedName>
</protein>
<accession>A0AAJ0BW77</accession>
<sequence>MSDTVQSSQCNVCSIQLTRNGSQLTNQQPTIAETPTGFLSLPSELRNEIYELILLCQEPIDPCDEYNRRQQQLTLGLLRTNKAVHDEASSLFYSRNRFDFTNATPEEVSLFIEKIGSSNAGCIRHILIEFPQFLHLGSDDVTLVEDSASILAIIQSGCANLSTLTTSIDSTSAMESRLDGLDNYKVATEVLNLVDARFKAISSLQHIILEVYEDGPSDHIRRAMESYGWTMNTREYVEEDEGYSIGGFSDFEDGYRYYGDDSDDYDIDNDSDFWRRAAD</sequence>
<keyword evidence="2" id="KW-1185">Reference proteome</keyword>
<proteinExistence type="predicted"/>
<dbReference type="Proteomes" id="UP001244011">
    <property type="component" value="Unassembled WGS sequence"/>
</dbReference>
<comment type="caution">
    <text evidence="1">The sequence shown here is derived from an EMBL/GenBank/DDBJ whole genome shotgun (WGS) entry which is preliminary data.</text>
</comment>
<evidence type="ECO:0008006" key="3">
    <source>
        <dbReference type="Google" id="ProtNLM"/>
    </source>
</evidence>
<evidence type="ECO:0000313" key="2">
    <source>
        <dbReference type="Proteomes" id="UP001244011"/>
    </source>
</evidence>
<dbReference type="AlphaFoldDB" id="A0AAJ0BW77"/>
<evidence type="ECO:0000313" key="1">
    <source>
        <dbReference type="EMBL" id="KAK1764239.1"/>
    </source>
</evidence>
<name>A0AAJ0BW77_9PEZI</name>
<reference evidence="1" key="1">
    <citation type="submission" date="2023-06" db="EMBL/GenBank/DDBJ databases">
        <title>Genome-scale phylogeny and comparative genomics of the fungal order Sordariales.</title>
        <authorList>
            <consortium name="Lawrence Berkeley National Laboratory"/>
            <person name="Hensen N."/>
            <person name="Bonometti L."/>
            <person name="Westerberg I."/>
            <person name="Brannstrom I.O."/>
            <person name="Guillou S."/>
            <person name="Cros-Aarteil S."/>
            <person name="Calhoun S."/>
            <person name="Haridas S."/>
            <person name="Kuo A."/>
            <person name="Mondo S."/>
            <person name="Pangilinan J."/>
            <person name="Riley R."/>
            <person name="Labutti K."/>
            <person name="Andreopoulos B."/>
            <person name="Lipzen A."/>
            <person name="Chen C."/>
            <person name="Yanf M."/>
            <person name="Daum C."/>
            <person name="Ng V."/>
            <person name="Clum A."/>
            <person name="Steindorff A."/>
            <person name="Ohm R."/>
            <person name="Martin F."/>
            <person name="Silar P."/>
            <person name="Natvig D."/>
            <person name="Lalanne C."/>
            <person name="Gautier V."/>
            <person name="Ament-Velasquez S.L."/>
            <person name="Kruys A."/>
            <person name="Hutchinson M.I."/>
            <person name="Powell A.J."/>
            <person name="Barry K."/>
            <person name="Miller A.N."/>
            <person name="Grigoriev I.V."/>
            <person name="Debuchy R."/>
            <person name="Gladieux P."/>
            <person name="Thoren M.H."/>
            <person name="Johannesson H."/>
        </authorList>
    </citation>
    <scope>NUCLEOTIDE SEQUENCE</scope>
    <source>
        <strain evidence="1">8032-3</strain>
    </source>
</reference>
<gene>
    <name evidence="1" type="ORF">QBC33DRAFT_457687</name>
</gene>
<dbReference type="GeneID" id="85308052"/>
<dbReference type="RefSeq" id="XP_060280452.1">
    <property type="nucleotide sequence ID" value="XM_060424865.1"/>
</dbReference>